<evidence type="ECO:0000256" key="1">
    <source>
        <dbReference type="SAM" id="Phobius"/>
    </source>
</evidence>
<proteinExistence type="predicted"/>
<keyword evidence="1" id="KW-0472">Membrane</keyword>
<feature type="transmembrane region" description="Helical" evidence="1">
    <location>
        <begin position="84"/>
        <end position="104"/>
    </location>
</feature>
<keyword evidence="1" id="KW-1133">Transmembrane helix</keyword>
<name>A0A336M6N4_CULSO</name>
<protein>
    <submittedName>
        <fullName evidence="2">CSON011847 protein</fullName>
    </submittedName>
</protein>
<keyword evidence="1" id="KW-0812">Transmembrane</keyword>
<gene>
    <name evidence="2" type="primary">CSON011847</name>
</gene>
<organism evidence="2">
    <name type="scientific">Culicoides sonorensis</name>
    <name type="common">Biting midge</name>
    <dbReference type="NCBI Taxonomy" id="179676"/>
    <lineage>
        <taxon>Eukaryota</taxon>
        <taxon>Metazoa</taxon>
        <taxon>Ecdysozoa</taxon>
        <taxon>Arthropoda</taxon>
        <taxon>Hexapoda</taxon>
        <taxon>Insecta</taxon>
        <taxon>Pterygota</taxon>
        <taxon>Neoptera</taxon>
        <taxon>Endopterygota</taxon>
        <taxon>Diptera</taxon>
        <taxon>Nematocera</taxon>
        <taxon>Chironomoidea</taxon>
        <taxon>Ceratopogonidae</taxon>
        <taxon>Ceratopogoninae</taxon>
        <taxon>Culicoides</taxon>
        <taxon>Monoculicoides</taxon>
    </lineage>
</organism>
<accession>A0A336M6N4</accession>
<dbReference type="EMBL" id="UFQT01000530">
    <property type="protein sequence ID" value="SSX25031.1"/>
    <property type="molecule type" value="Genomic_DNA"/>
</dbReference>
<dbReference type="AlphaFoldDB" id="A0A336M6N4"/>
<dbReference type="VEuPathDB" id="VectorBase:CSON011847"/>
<sequence>MCTAHVLLAPNFCLEHFTTNFTFEFLTFIFVVIRSMCFQGNPCRNFLLTNITIKRSCFCVLVSHMHLKTFLILQKLITNITFNFWCWIRLMCGLTMIFVVFRIFENFCTNITNARIHVQMNLFHVSFEKIFLDEGTSTLIANKLPSKEISWKKIN</sequence>
<reference evidence="2" key="1">
    <citation type="submission" date="2018-07" db="EMBL/GenBank/DDBJ databases">
        <authorList>
            <person name="Quirk P.G."/>
            <person name="Krulwich T.A."/>
        </authorList>
    </citation>
    <scope>NUCLEOTIDE SEQUENCE</scope>
</reference>
<evidence type="ECO:0000313" key="2">
    <source>
        <dbReference type="EMBL" id="SSX25031.1"/>
    </source>
</evidence>